<accession>A0ABQ0FZI7</accession>
<keyword evidence="9" id="KW-0812">Transmembrane</keyword>
<dbReference type="PRINTS" id="PR00465">
    <property type="entry name" value="EP450IV"/>
</dbReference>
<keyword evidence="9" id="KW-1133">Transmembrane helix</keyword>
<evidence type="ECO:0008006" key="12">
    <source>
        <dbReference type="Google" id="ProtNLM"/>
    </source>
</evidence>
<dbReference type="InterPro" id="IPR050121">
    <property type="entry name" value="Cytochrome_P450_monoxygenase"/>
</dbReference>
<dbReference type="EMBL" id="BAAFSV010000001">
    <property type="protein sequence ID" value="GAB1310755.1"/>
    <property type="molecule type" value="Genomic_DNA"/>
</dbReference>
<evidence type="ECO:0000256" key="8">
    <source>
        <dbReference type="RuleBase" id="RU000461"/>
    </source>
</evidence>
<evidence type="ECO:0000256" key="5">
    <source>
        <dbReference type="ARBA" id="ARBA00023002"/>
    </source>
</evidence>
<dbReference type="Gene3D" id="1.10.630.10">
    <property type="entry name" value="Cytochrome P450"/>
    <property type="match status" value="1"/>
</dbReference>
<keyword evidence="3 8" id="KW-0349">Heme</keyword>
<evidence type="ECO:0000256" key="4">
    <source>
        <dbReference type="ARBA" id="ARBA00022723"/>
    </source>
</evidence>
<reference evidence="10 11" key="1">
    <citation type="submission" date="2024-09" db="EMBL/GenBank/DDBJ databases">
        <title>Itraconazole resistance in Madurella fahalii resulting from another homologue of gene encoding cytochrome P450 14-alpha sterol demethylase (CYP51).</title>
        <authorList>
            <person name="Yoshioka I."/>
            <person name="Fahal A.H."/>
            <person name="Kaneko S."/>
            <person name="Yaguchi T."/>
        </authorList>
    </citation>
    <scope>NUCLEOTIDE SEQUENCE [LARGE SCALE GENOMIC DNA]</scope>
    <source>
        <strain evidence="10 11">IFM 68171</strain>
    </source>
</reference>
<keyword evidence="5 8" id="KW-0560">Oxidoreductase</keyword>
<comment type="similarity">
    <text evidence="2 8">Belongs to the cytochrome P450 family.</text>
</comment>
<keyword evidence="11" id="KW-1185">Reference proteome</keyword>
<feature type="transmembrane region" description="Helical" evidence="9">
    <location>
        <begin position="21"/>
        <end position="40"/>
    </location>
</feature>
<dbReference type="SUPFAM" id="SSF48264">
    <property type="entry name" value="Cytochrome P450"/>
    <property type="match status" value="1"/>
</dbReference>
<keyword evidence="6 8" id="KW-0408">Iron</keyword>
<dbReference type="PANTHER" id="PTHR24305:SF157">
    <property type="entry name" value="N-ACETYLTRYPTOPHAN 6-HYDROXYLASE IVOC-RELATED"/>
    <property type="match status" value="1"/>
</dbReference>
<gene>
    <name evidence="10" type="ORF">MFIFM68171_00965</name>
</gene>
<evidence type="ECO:0000256" key="3">
    <source>
        <dbReference type="ARBA" id="ARBA00022617"/>
    </source>
</evidence>
<comment type="caution">
    <text evidence="10">The sequence shown here is derived from an EMBL/GenBank/DDBJ whole genome shotgun (WGS) entry which is preliminary data.</text>
</comment>
<dbReference type="RefSeq" id="XP_070912488.1">
    <property type="nucleotide sequence ID" value="XM_071056387.1"/>
</dbReference>
<evidence type="ECO:0000256" key="1">
    <source>
        <dbReference type="ARBA" id="ARBA00001971"/>
    </source>
</evidence>
<dbReference type="CDD" id="cd11062">
    <property type="entry name" value="CYP58-like"/>
    <property type="match status" value="1"/>
</dbReference>
<feature type="transmembrane region" description="Helical" evidence="9">
    <location>
        <begin position="71"/>
        <end position="96"/>
    </location>
</feature>
<evidence type="ECO:0000313" key="10">
    <source>
        <dbReference type="EMBL" id="GAB1310755.1"/>
    </source>
</evidence>
<evidence type="ECO:0000313" key="11">
    <source>
        <dbReference type="Proteomes" id="UP001628179"/>
    </source>
</evidence>
<keyword evidence="7 8" id="KW-0503">Monooxygenase</keyword>
<evidence type="ECO:0000256" key="7">
    <source>
        <dbReference type="ARBA" id="ARBA00023033"/>
    </source>
</evidence>
<evidence type="ECO:0000256" key="6">
    <source>
        <dbReference type="ARBA" id="ARBA00023004"/>
    </source>
</evidence>
<dbReference type="InterPro" id="IPR017972">
    <property type="entry name" value="Cyt_P450_CS"/>
</dbReference>
<comment type="cofactor">
    <cofactor evidence="1">
        <name>heme</name>
        <dbReference type="ChEBI" id="CHEBI:30413"/>
    </cofactor>
</comment>
<protein>
    <recommendedName>
        <fullName evidence="12">Cytochrome P450</fullName>
    </recommendedName>
</protein>
<sequence>MTLAPRCWMKALPLFSPPPKLILLFLFLLLFILIIVASIITEAVTEIRSISTMEALVAKSNELLEFLDGNWGMALFGTCVLLLGHSILLVVYRLFFSPIARFPGPKIAAATAWYEFYYDVVKRGRYYRRISEMHDEYGPIIRINPWELSVRDGDFHKTLYVAGSVRRSQIFPRSRAGIGIDGSHPVSEDHDLHRIRRKPLDPFFSRRQVQTYESMIVDELKLLDDRFREMKGSGKIVNMEHVYAALAGDLIGNISVMDPPSFISDPDFSPDWFFSQITLYTHFTFLMGWVQYVPRGILLRLLPGAAGFKAFTDLITNHIEDAKKKRRSGKLGEGGGRRTLVEHLLLSDMPESEKKTQRLTGEFIALLSGGTMTTARTLSTITYFTLANPRIREKLREALREPMEGFPEKMPRWADLEKIPYLNACIKEGLRMSHGSMRRVPRCSPDVELQYKEWTIPKGVPVGMSAYMMHTEAAVYPEPLKFIPERWLGDYNPLMDRNFIPFSKGSRNCIGMNIAYAQLYLGIAVMFRPDGPQLSLYETDESDVIPVHDFFLAVPKLDTKGMRVVV</sequence>
<dbReference type="GeneID" id="98171710"/>
<dbReference type="Proteomes" id="UP001628179">
    <property type="component" value="Unassembled WGS sequence"/>
</dbReference>
<name>A0ABQ0FZI7_9PEZI</name>
<keyword evidence="4 8" id="KW-0479">Metal-binding</keyword>
<proteinExistence type="inferred from homology"/>
<dbReference type="Pfam" id="PF00067">
    <property type="entry name" value="p450"/>
    <property type="match status" value="1"/>
</dbReference>
<dbReference type="InterPro" id="IPR036396">
    <property type="entry name" value="Cyt_P450_sf"/>
</dbReference>
<dbReference type="InterPro" id="IPR001128">
    <property type="entry name" value="Cyt_P450"/>
</dbReference>
<dbReference type="PRINTS" id="PR00385">
    <property type="entry name" value="P450"/>
</dbReference>
<evidence type="ECO:0000256" key="2">
    <source>
        <dbReference type="ARBA" id="ARBA00010617"/>
    </source>
</evidence>
<dbReference type="PROSITE" id="PS00086">
    <property type="entry name" value="CYTOCHROME_P450"/>
    <property type="match status" value="1"/>
</dbReference>
<dbReference type="InterPro" id="IPR002403">
    <property type="entry name" value="Cyt_P450_E_grp-IV"/>
</dbReference>
<evidence type="ECO:0000256" key="9">
    <source>
        <dbReference type="SAM" id="Phobius"/>
    </source>
</evidence>
<dbReference type="PANTHER" id="PTHR24305">
    <property type="entry name" value="CYTOCHROME P450"/>
    <property type="match status" value="1"/>
</dbReference>
<organism evidence="10 11">
    <name type="scientific">Madurella fahalii</name>
    <dbReference type="NCBI Taxonomy" id="1157608"/>
    <lineage>
        <taxon>Eukaryota</taxon>
        <taxon>Fungi</taxon>
        <taxon>Dikarya</taxon>
        <taxon>Ascomycota</taxon>
        <taxon>Pezizomycotina</taxon>
        <taxon>Sordariomycetes</taxon>
        <taxon>Sordariomycetidae</taxon>
        <taxon>Sordariales</taxon>
        <taxon>Sordariales incertae sedis</taxon>
        <taxon>Madurella</taxon>
    </lineage>
</organism>
<keyword evidence="9" id="KW-0472">Membrane</keyword>